<comment type="caution">
    <text evidence="1">The sequence shown here is derived from an EMBL/GenBank/DDBJ whole genome shotgun (WGS) entry which is preliminary data.</text>
</comment>
<sequence>MTFNPSDWFYILKDGLYECLKEVGAPRGPLSLKQIVAHLKSYILERQLFDPKDPKVVLCGNDKLGKVFGVEQFLDGEVNSLPLYKNLLAVPAQLVYAQEKLKRAATAGPSDAEDPKRARTEGQDAVTSSTPRRPSTPLVFFIPGSPAYDSGAESELSIQGHETDLVRDSTDYLWESEEEDEMKEGAAAMVVAVASHLSRLAGSDDEDCPFEVEYELESHSSGDGNAYSTDSDIVDSAPVDVVVCVEEDAGCFADSSDSSHSSDSEIGEEDLWECRLCENQNTPLHRYCQKCWKQRFGWLPDRQEKHPPQKRRWRQRRERRHEKRSGKSISSPELRDLLEAGPSGTSQEVGSVQDPCSMCLVRPRSAILGHGKTSHRFGCYRCSRKLLQQNKRCPICRRHIDRVYHYFQD</sequence>
<gene>
    <name evidence="1" type="ORF">HPB47_012625</name>
</gene>
<proteinExistence type="predicted"/>
<dbReference type="EMBL" id="JABSTQ010011541">
    <property type="protein sequence ID" value="KAG0410264.1"/>
    <property type="molecule type" value="Genomic_DNA"/>
</dbReference>
<keyword evidence="2" id="KW-1185">Reference proteome</keyword>
<reference evidence="1 2" key="1">
    <citation type="journal article" date="2020" name="Cell">
        <title>Large-Scale Comparative Analyses of Tick Genomes Elucidate Their Genetic Diversity and Vector Capacities.</title>
        <authorList>
            <consortium name="Tick Genome and Microbiome Consortium (TIGMIC)"/>
            <person name="Jia N."/>
            <person name="Wang J."/>
            <person name="Shi W."/>
            <person name="Du L."/>
            <person name="Sun Y."/>
            <person name="Zhan W."/>
            <person name="Jiang J.F."/>
            <person name="Wang Q."/>
            <person name="Zhang B."/>
            <person name="Ji P."/>
            <person name="Bell-Sakyi L."/>
            <person name="Cui X.M."/>
            <person name="Yuan T.T."/>
            <person name="Jiang B.G."/>
            <person name="Yang W.F."/>
            <person name="Lam T.T."/>
            <person name="Chang Q.C."/>
            <person name="Ding S.J."/>
            <person name="Wang X.J."/>
            <person name="Zhu J.G."/>
            <person name="Ruan X.D."/>
            <person name="Zhao L."/>
            <person name="Wei J.T."/>
            <person name="Ye R.Z."/>
            <person name="Que T.C."/>
            <person name="Du C.H."/>
            <person name="Zhou Y.H."/>
            <person name="Cheng J.X."/>
            <person name="Dai P.F."/>
            <person name="Guo W.B."/>
            <person name="Han X.H."/>
            <person name="Huang E.J."/>
            <person name="Li L.F."/>
            <person name="Wei W."/>
            <person name="Gao Y.C."/>
            <person name="Liu J.Z."/>
            <person name="Shao H.Z."/>
            <person name="Wang X."/>
            <person name="Wang C.C."/>
            <person name="Yang T.C."/>
            <person name="Huo Q.B."/>
            <person name="Li W."/>
            <person name="Chen H.Y."/>
            <person name="Chen S.E."/>
            <person name="Zhou L.G."/>
            <person name="Ni X.B."/>
            <person name="Tian J.H."/>
            <person name="Sheng Y."/>
            <person name="Liu T."/>
            <person name="Pan Y.S."/>
            <person name="Xia L.Y."/>
            <person name="Li J."/>
            <person name="Zhao F."/>
            <person name="Cao W.C."/>
        </authorList>
    </citation>
    <scope>NUCLEOTIDE SEQUENCE [LARGE SCALE GENOMIC DNA]</scope>
    <source>
        <strain evidence="1">Iper-2018</strain>
    </source>
</reference>
<evidence type="ECO:0000313" key="1">
    <source>
        <dbReference type="EMBL" id="KAG0410264.1"/>
    </source>
</evidence>
<protein>
    <submittedName>
        <fullName evidence="1">Uncharacterized protein</fullName>
    </submittedName>
</protein>
<organism evidence="1 2">
    <name type="scientific">Ixodes persulcatus</name>
    <name type="common">Taiga tick</name>
    <dbReference type="NCBI Taxonomy" id="34615"/>
    <lineage>
        <taxon>Eukaryota</taxon>
        <taxon>Metazoa</taxon>
        <taxon>Ecdysozoa</taxon>
        <taxon>Arthropoda</taxon>
        <taxon>Chelicerata</taxon>
        <taxon>Arachnida</taxon>
        <taxon>Acari</taxon>
        <taxon>Parasitiformes</taxon>
        <taxon>Ixodida</taxon>
        <taxon>Ixodoidea</taxon>
        <taxon>Ixodidae</taxon>
        <taxon>Ixodinae</taxon>
        <taxon>Ixodes</taxon>
    </lineage>
</organism>
<name>A0AC60NT65_IXOPE</name>
<dbReference type="Proteomes" id="UP000805193">
    <property type="component" value="Unassembled WGS sequence"/>
</dbReference>
<accession>A0AC60NT65</accession>
<evidence type="ECO:0000313" key="2">
    <source>
        <dbReference type="Proteomes" id="UP000805193"/>
    </source>
</evidence>